<evidence type="ECO:0000256" key="1">
    <source>
        <dbReference type="SAM" id="MobiDB-lite"/>
    </source>
</evidence>
<keyword evidence="2" id="KW-1133">Transmembrane helix</keyword>
<dbReference type="OrthoDB" id="10071849at2759"/>
<proteinExistence type="predicted"/>
<keyword evidence="2" id="KW-0812">Transmembrane</keyword>
<evidence type="ECO:0000256" key="2">
    <source>
        <dbReference type="SAM" id="Phobius"/>
    </source>
</evidence>
<dbReference type="AlphaFoldDB" id="A0A556VC65"/>
<feature type="transmembrane region" description="Helical" evidence="2">
    <location>
        <begin position="56"/>
        <end position="78"/>
    </location>
</feature>
<keyword evidence="4" id="KW-1185">Reference proteome</keyword>
<dbReference type="EMBL" id="VCAZ01000218">
    <property type="protein sequence ID" value="TTI92386.1"/>
    <property type="molecule type" value="Genomic_DNA"/>
</dbReference>
<organism evidence="3 4">
    <name type="scientific">Bagarius yarrelli</name>
    <name type="common">Goonch</name>
    <name type="synonym">Bagrus yarrelli</name>
    <dbReference type="NCBI Taxonomy" id="175774"/>
    <lineage>
        <taxon>Eukaryota</taxon>
        <taxon>Metazoa</taxon>
        <taxon>Chordata</taxon>
        <taxon>Craniata</taxon>
        <taxon>Vertebrata</taxon>
        <taxon>Euteleostomi</taxon>
        <taxon>Actinopterygii</taxon>
        <taxon>Neopterygii</taxon>
        <taxon>Teleostei</taxon>
        <taxon>Ostariophysi</taxon>
        <taxon>Siluriformes</taxon>
        <taxon>Sisoridae</taxon>
        <taxon>Sisorinae</taxon>
        <taxon>Bagarius</taxon>
    </lineage>
</organism>
<protein>
    <submittedName>
        <fullName evidence="3">Uncharacterized protein</fullName>
    </submittedName>
</protein>
<evidence type="ECO:0000313" key="3">
    <source>
        <dbReference type="EMBL" id="TTI92386.1"/>
    </source>
</evidence>
<gene>
    <name evidence="3" type="ORF">Baya_15366</name>
</gene>
<name>A0A556VC65_BAGYA</name>
<feature type="region of interest" description="Disordered" evidence="1">
    <location>
        <begin position="115"/>
        <end position="138"/>
    </location>
</feature>
<dbReference type="Proteomes" id="UP000319801">
    <property type="component" value="Unassembled WGS sequence"/>
</dbReference>
<comment type="caution">
    <text evidence="3">The sequence shown here is derived from an EMBL/GenBank/DDBJ whole genome shotgun (WGS) entry which is preliminary data.</text>
</comment>
<sequence length="138" mass="14660">MATAPLPLTNIGSGYTIVTQVIPSSTDHQNFNPNLSPLRVFLKGEPKALGSDEGSIMIFLLFSLLQFTVSISIAIFACKAVCSKHPAIQMVPYPGGGFPVDNIFPGHPGFSSVNTFTMSSSPVESPPAYSETRDPEGN</sequence>
<evidence type="ECO:0000313" key="4">
    <source>
        <dbReference type="Proteomes" id="UP000319801"/>
    </source>
</evidence>
<accession>A0A556VC65</accession>
<reference evidence="3 4" key="1">
    <citation type="journal article" date="2019" name="Genome Biol. Evol.">
        <title>Whole-Genome Sequencing of the Giant Devil Catfish, Bagarius yarrelli.</title>
        <authorList>
            <person name="Jiang W."/>
            <person name="Lv Y."/>
            <person name="Cheng L."/>
            <person name="Yang K."/>
            <person name="Chao B."/>
            <person name="Wang X."/>
            <person name="Li Y."/>
            <person name="Pan X."/>
            <person name="You X."/>
            <person name="Zhang Y."/>
            <person name="Yang J."/>
            <person name="Li J."/>
            <person name="Zhang X."/>
            <person name="Liu S."/>
            <person name="Sun C."/>
            <person name="Yang J."/>
            <person name="Shi Q."/>
        </authorList>
    </citation>
    <scope>NUCLEOTIDE SEQUENCE [LARGE SCALE GENOMIC DNA]</scope>
    <source>
        <strain evidence="3">JWS20170419001</strain>
        <tissue evidence="3">Muscle</tissue>
    </source>
</reference>
<keyword evidence="2" id="KW-0472">Membrane</keyword>